<organism evidence="1 2">
    <name type="scientific">Gossypium mustelinum</name>
    <name type="common">Cotton</name>
    <name type="synonym">Gossypium caicoense</name>
    <dbReference type="NCBI Taxonomy" id="34275"/>
    <lineage>
        <taxon>Eukaryota</taxon>
        <taxon>Viridiplantae</taxon>
        <taxon>Streptophyta</taxon>
        <taxon>Embryophyta</taxon>
        <taxon>Tracheophyta</taxon>
        <taxon>Spermatophyta</taxon>
        <taxon>Magnoliopsida</taxon>
        <taxon>eudicotyledons</taxon>
        <taxon>Gunneridae</taxon>
        <taxon>Pentapetalae</taxon>
        <taxon>rosids</taxon>
        <taxon>malvids</taxon>
        <taxon>Malvales</taxon>
        <taxon>Malvaceae</taxon>
        <taxon>Malvoideae</taxon>
        <taxon>Gossypium</taxon>
    </lineage>
</organism>
<evidence type="ECO:0000313" key="1">
    <source>
        <dbReference type="EMBL" id="TYI55026.1"/>
    </source>
</evidence>
<accession>A0A5D2SRC8</accession>
<keyword evidence="2" id="KW-1185">Reference proteome</keyword>
<dbReference type="AlphaFoldDB" id="A0A5D2SRC8"/>
<proteinExistence type="predicted"/>
<reference evidence="1 2" key="1">
    <citation type="submission" date="2019-07" db="EMBL/GenBank/DDBJ databases">
        <title>WGS assembly of Gossypium mustelinum.</title>
        <authorList>
            <person name="Chen Z.J."/>
            <person name="Sreedasyam A."/>
            <person name="Ando A."/>
            <person name="Song Q."/>
            <person name="De L."/>
            <person name="Hulse-Kemp A."/>
            <person name="Ding M."/>
            <person name="Ye W."/>
            <person name="Kirkbride R."/>
            <person name="Jenkins J."/>
            <person name="Plott C."/>
            <person name="Lovell J."/>
            <person name="Lin Y.-M."/>
            <person name="Vaughn R."/>
            <person name="Liu B."/>
            <person name="Li W."/>
            <person name="Simpson S."/>
            <person name="Scheffler B."/>
            <person name="Saski C."/>
            <person name="Grover C."/>
            <person name="Hu G."/>
            <person name="Conover J."/>
            <person name="Carlson J."/>
            <person name="Shu S."/>
            <person name="Boston L."/>
            <person name="Williams M."/>
            <person name="Peterson D."/>
            <person name="Mcgee K."/>
            <person name="Jones D."/>
            <person name="Wendel J."/>
            <person name="Stelly D."/>
            <person name="Grimwood J."/>
            <person name="Schmutz J."/>
        </authorList>
    </citation>
    <scope>NUCLEOTIDE SEQUENCE [LARGE SCALE GENOMIC DNA]</scope>
    <source>
        <strain evidence="1">1408120.09</strain>
    </source>
</reference>
<gene>
    <name evidence="1" type="ORF">E1A91_D11G112100v1</name>
</gene>
<name>A0A5D2SRC8_GOSMU</name>
<dbReference type="Proteomes" id="UP000323597">
    <property type="component" value="Chromosome D11"/>
</dbReference>
<protein>
    <submittedName>
        <fullName evidence="1">Uncharacterized protein</fullName>
    </submittedName>
</protein>
<sequence length="92" mass="11022">MKDDFIWFFASEEIREIGIFNESERIQINQNLVIKLVSLHAFIELWDFEELVDMETIFNGTPFFLHDINQSGFYQNNPKKEQQNTSYQQGKQ</sequence>
<dbReference type="EMBL" id="CM017659">
    <property type="protein sequence ID" value="TYI55026.1"/>
    <property type="molecule type" value="Genomic_DNA"/>
</dbReference>
<evidence type="ECO:0000313" key="2">
    <source>
        <dbReference type="Proteomes" id="UP000323597"/>
    </source>
</evidence>